<dbReference type="GO" id="GO:0003676">
    <property type="term" value="F:nucleic acid binding"/>
    <property type="evidence" value="ECO:0007669"/>
    <property type="project" value="InterPro"/>
</dbReference>
<dbReference type="FunFam" id="3.30.70.270:FF:000020">
    <property type="entry name" value="Transposon Tf2-6 polyprotein-like Protein"/>
    <property type="match status" value="1"/>
</dbReference>
<keyword evidence="4" id="KW-1185">Reference proteome</keyword>
<dbReference type="InterPro" id="IPR036397">
    <property type="entry name" value="RNaseH_sf"/>
</dbReference>
<dbReference type="GO" id="GO:0042575">
    <property type="term" value="C:DNA polymerase complex"/>
    <property type="evidence" value="ECO:0007669"/>
    <property type="project" value="UniProtKB-ARBA"/>
</dbReference>
<dbReference type="InterPro" id="IPR050951">
    <property type="entry name" value="Retrovirus_Pol_polyprotein"/>
</dbReference>
<reference evidence="4" key="1">
    <citation type="submission" date="2014-07" db="EMBL/GenBank/DDBJ databases">
        <authorList>
            <person name="Martin A.A"/>
            <person name="De Silva N."/>
        </authorList>
    </citation>
    <scope>NUCLEOTIDE SEQUENCE</scope>
</reference>
<proteinExistence type="predicted"/>
<dbReference type="PROSITE" id="PS50994">
    <property type="entry name" value="INTEGRASE"/>
    <property type="match status" value="1"/>
</dbReference>
<dbReference type="Pfam" id="PF17921">
    <property type="entry name" value="Integrase_H2C2"/>
    <property type="match status" value="1"/>
</dbReference>
<protein>
    <recommendedName>
        <fullName evidence="1">RNA-directed DNA polymerase</fullName>
        <ecNumber evidence="1">2.7.7.49</ecNumber>
    </recommendedName>
</protein>
<dbReference type="Gene3D" id="3.10.20.370">
    <property type="match status" value="1"/>
</dbReference>
<name>A0A0K0FW66_STRVS</name>
<dbReference type="Gene3D" id="3.30.420.10">
    <property type="entry name" value="Ribonuclease H-like superfamily/Ribonuclease H"/>
    <property type="match status" value="1"/>
</dbReference>
<dbReference type="WBParaSite" id="SVE_1662100.1">
    <property type="protein sequence ID" value="SVE_1662100.1"/>
    <property type="gene ID" value="SVE_1662100"/>
</dbReference>
<dbReference type="STRING" id="75913.A0A0K0FW66"/>
<organism evidence="4 5">
    <name type="scientific">Strongyloides venezuelensis</name>
    <name type="common">Threadworm</name>
    <dbReference type="NCBI Taxonomy" id="75913"/>
    <lineage>
        <taxon>Eukaryota</taxon>
        <taxon>Metazoa</taxon>
        <taxon>Ecdysozoa</taxon>
        <taxon>Nematoda</taxon>
        <taxon>Chromadorea</taxon>
        <taxon>Rhabditida</taxon>
        <taxon>Tylenchina</taxon>
        <taxon>Panagrolaimomorpha</taxon>
        <taxon>Strongyloidoidea</taxon>
        <taxon>Strongyloididae</taxon>
        <taxon>Strongyloides</taxon>
    </lineage>
</organism>
<keyword evidence="2" id="KW-0511">Multifunctional enzyme</keyword>
<dbReference type="CDD" id="cd09274">
    <property type="entry name" value="RNase_HI_RT_Ty3"/>
    <property type="match status" value="1"/>
</dbReference>
<dbReference type="Gene3D" id="3.10.10.10">
    <property type="entry name" value="HIV Type 1 Reverse Transcriptase, subunit A, domain 1"/>
    <property type="match status" value="1"/>
</dbReference>
<dbReference type="EC" id="2.7.7.49" evidence="1"/>
<dbReference type="InterPro" id="IPR000477">
    <property type="entry name" value="RT_dom"/>
</dbReference>
<evidence type="ECO:0000313" key="5">
    <source>
        <dbReference type="WBParaSite" id="SVE_1662100.1"/>
    </source>
</evidence>
<dbReference type="Gene3D" id="3.30.70.270">
    <property type="match status" value="2"/>
</dbReference>
<dbReference type="InterPro" id="IPR041577">
    <property type="entry name" value="RT_RNaseH_2"/>
</dbReference>
<accession>A0A0K0FW66</accession>
<dbReference type="InterPro" id="IPR043128">
    <property type="entry name" value="Rev_trsase/Diguanyl_cyclase"/>
</dbReference>
<dbReference type="InterPro" id="IPR012337">
    <property type="entry name" value="RNaseH-like_sf"/>
</dbReference>
<sequence>MFNLLPSPEPIFYKDEHPDKPCRFLMKPPENKQHFSESIEKEFSDIISKHPFDVGKSRIIAPEIVLTSNELPHFKRYLPPVKFLDEIDRYVEQLILNDIAEPDNEVEFTFNLVTALKKDKSLRLCLDVRPLNQIMASCHYQTPTFRDIVQKLAGGTYFSNIDLTNSFFQIEMPLASQKKLGFRTRKGTFRMKRLPFGLKVSPPYFQKNIEAALSHLNCTICYLDDILIVIKSDIVDHYNEVRQVLKSLRQSGFKINFTKCTFCSNEIVFLSYIFNSSGYKPHCKNIVAIKNIKAPTDVSQVRMFLGAVNYFRSHIYNAAKVEEPLTDLLRKDSKFCWTPLHQKSFDAIKTCLEKAPFLSYPYFNEMFYLYTDASTTSYGAVLTQLRNDVMQPLGFFSKKIKPHKSTLPPTHLELRAISAALTFFSNWLLLQKITIFTDHKCLPSLILKNDDPKLYKFISNINFYSPIVKWIPGKNNAVADMLSRLPSGFREKHVFLLKRDGKAALVDFNLPNDKFRKFKLMFYAHDNYGHQDLKKSLAILRSLTKDVWANQTSDLKEYIANCAVCQLRNDIHRHQYINECVTANFPFQIIAMDLLGPLHRGINGYAYIVVATCLFSKFLILFPLKSTSAKELCDSFILHIFNIHGLPVVVRTDNATNFKSKLFEELCKLLRIKHSTCTPYHSEGNPHAERAIRTTQSLISKYLLAHPQVNWVSCLPMICHYYNSAPNATTQLPPYYLANGRLPRLPNHLLDLDLLSKKCDSVWRPILLDLQEARKAALNTIVQTREKLNANKPLKEKLTVKIKRGDLVLLRNFNKSDKFEPLWMPTVYEVIEVANRRVTIKPHSESHRIRKTRIAHINDVKLLSQQGEK</sequence>
<evidence type="ECO:0000259" key="3">
    <source>
        <dbReference type="PROSITE" id="PS50994"/>
    </source>
</evidence>
<dbReference type="CDD" id="cd01647">
    <property type="entry name" value="RT_LTR"/>
    <property type="match status" value="1"/>
</dbReference>
<dbReference type="InterPro" id="IPR041588">
    <property type="entry name" value="Integrase_H2C2"/>
</dbReference>
<evidence type="ECO:0000256" key="2">
    <source>
        <dbReference type="ARBA" id="ARBA00023268"/>
    </source>
</evidence>
<dbReference type="GO" id="GO:0003964">
    <property type="term" value="F:RNA-directed DNA polymerase activity"/>
    <property type="evidence" value="ECO:0007669"/>
    <property type="project" value="UniProtKB-EC"/>
</dbReference>
<dbReference type="Pfam" id="PF00078">
    <property type="entry name" value="RVT_1"/>
    <property type="match status" value="1"/>
</dbReference>
<dbReference type="SUPFAM" id="SSF53098">
    <property type="entry name" value="Ribonuclease H-like"/>
    <property type="match status" value="1"/>
</dbReference>
<feature type="domain" description="Integrase catalytic" evidence="3">
    <location>
        <begin position="582"/>
        <end position="742"/>
    </location>
</feature>
<dbReference type="AlphaFoldDB" id="A0A0K0FW66"/>
<dbReference type="PANTHER" id="PTHR37984:SF5">
    <property type="entry name" value="PROTEIN NYNRIN-LIKE"/>
    <property type="match status" value="1"/>
</dbReference>
<dbReference type="InterPro" id="IPR001584">
    <property type="entry name" value="Integrase_cat-core"/>
</dbReference>
<dbReference type="InterPro" id="IPR043502">
    <property type="entry name" value="DNA/RNA_pol_sf"/>
</dbReference>
<dbReference type="PANTHER" id="PTHR37984">
    <property type="entry name" value="PROTEIN CBG26694"/>
    <property type="match status" value="1"/>
</dbReference>
<dbReference type="GO" id="GO:0015074">
    <property type="term" value="P:DNA integration"/>
    <property type="evidence" value="ECO:0007669"/>
    <property type="project" value="InterPro"/>
</dbReference>
<evidence type="ECO:0000256" key="1">
    <source>
        <dbReference type="ARBA" id="ARBA00012493"/>
    </source>
</evidence>
<dbReference type="SUPFAM" id="SSF56672">
    <property type="entry name" value="DNA/RNA polymerases"/>
    <property type="match status" value="1"/>
</dbReference>
<reference evidence="5" key="2">
    <citation type="submission" date="2015-08" db="UniProtKB">
        <authorList>
            <consortium name="WormBaseParasite"/>
        </authorList>
    </citation>
    <scope>IDENTIFICATION</scope>
</reference>
<dbReference type="Proteomes" id="UP000035680">
    <property type="component" value="Unassembled WGS sequence"/>
</dbReference>
<dbReference type="Pfam" id="PF00665">
    <property type="entry name" value="rve"/>
    <property type="match status" value="1"/>
</dbReference>
<evidence type="ECO:0000313" key="4">
    <source>
        <dbReference type="Proteomes" id="UP000035680"/>
    </source>
</evidence>
<dbReference type="Pfam" id="PF17919">
    <property type="entry name" value="RT_RNaseH_2"/>
    <property type="match status" value="1"/>
</dbReference>